<evidence type="ECO:0000313" key="3">
    <source>
        <dbReference type="EMBL" id="CAK7933633.1"/>
    </source>
</evidence>
<dbReference type="Gene3D" id="3.30.310.10">
    <property type="entry name" value="TATA-Binding Protein"/>
    <property type="match status" value="2"/>
</dbReference>
<dbReference type="Gene3D" id="2.60.200.20">
    <property type="match status" value="1"/>
</dbReference>
<dbReference type="InterPro" id="IPR012295">
    <property type="entry name" value="TBP_dom_sf"/>
</dbReference>
<name>A0AAV1UIX7_9STRA</name>
<evidence type="ECO:0000256" key="1">
    <source>
        <dbReference type="SAM" id="MobiDB-lite"/>
    </source>
</evidence>
<dbReference type="Pfam" id="PF09066">
    <property type="entry name" value="B2-adapt-app_C"/>
    <property type="match status" value="1"/>
</dbReference>
<dbReference type="SMART" id="SM00240">
    <property type="entry name" value="FHA"/>
    <property type="match status" value="1"/>
</dbReference>
<dbReference type="GO" id="GO:0030131">
    <property type="term" value="C:clathrin adaptor complex"/>
    <property type="evidence" value="ECO:0007669"/>
    <property type="project" value="InterPro"/>
</dbReference>
<dbReference type="EMBL" id="CAKLBY020000195">
    <property type="protein sequence ID" value="CAK7933633.1"/>
    <property type="molecule type" value="Genomic_DNA"/>
</dbReference>
<dbReference type="GO" id="GO:0006886">
    <property type="term" value="P:intracellular protein transport"/>
    <property type="evidence" value="ECO:0007669"/>
    <property type="project" value="InterPro"/>
</dbReference>
<protein>
    <recommendedName>
        <fullName evidence="2">FHA domain-containing protein</fullName>
    </recommendedName>
</protein>
<feature type="region of interest" description="Disordered" evidence="1">
    <location>
        <begin position="287"/>
        <end position="309"/>
    </location>
</feature>
<sequence length="811" mass="89207">MDTPGRAAFLCTSTAAFHPPDWACMPLEANAHARLEAFRDNRHCATYVVATQRVNLFGRDQESCDHVLGNPSISRKHAAVIHDNEGGIYMVDLMSRHGTYVSRKKISAARSVSFARWRCDQVWTKCPCVHPQSSVVSKKNFNKPKASSAAIKLVNAVCYGTLKDEKVVTFISSVLELGDEDRKGVADTLVERLQAKYEFYASHVHRNAFIATMALLKQNLCVAELEENLDVFTHISQQRNDNIYRADARKFLQAIAAVRLDPTNPQFDDIDSMEKDVCSACPVTANNRDGRERSISDEGKNLDSASDGIQYSDRAESVGAIGELGMVPRKTMDGNVSCYQTSHHPSSNGQYEESELRSTVVEYAPPIRLVAGNETKQFTANSGNGSGFRFIEQQAPESDKPSGSAFGFIGASDVVDDASPRSSSTGRPSSQSASGFVHEHPSTSAEDFLVEHPSMDGSDLDDMWESANDESEEWSVDFGSIDAHELDPRDLQAFLQTYRMVCISSKKVAGQQHCFFVAEQVTCARLKSVLASPSDFGVVAILKYLPDVCKQAIEGTLFLVDISIMPGLADMSVTLKWIVNSLLYRNGHVIFKEILVHALHQFAAQAQGHAAGVPMPLQHLHNDGKVHESGQNTMQQLLPNGRDSVPVKTHPASCAVSYAASRTASHATSQGDDDDVGDADEEAMSARDYLCKTPLIDAGNFEQVWATAIEIASLSSTLNELPEVDEVIELFRDNRMCCLASGCVDKLVKFFFYAEMTEIHCVFCLEISIGLDTGALEGTVKRLAIREHSEEEEEHIDSSFICFIEEVIQEL</sequence>
<dbReference type="PROSITE" id="PS50006">
    <property type="entry name" value="FHA_DOMAIN"/>
    <property type="match status" value="1"/>
</dbReference>
<dbReference type="InterPro" id="IPR008984">
    <property type="entry name" value="SMAD_FHA_dom_sf"/>
</dbReference>
<dbReference type="Proteomes" id="UP001162060">
    <property type="component" value="Unassembled WGS sequence"/>
</dbReference>
<gene>
    <name evidence="3" type="ORF">PM001_LOCUS18783</name>
</gene>
<dbReference type="Pfam" id="PF00498">
    <property type="entry name" value="FHA"/>
    <property type="match status" value="1"/>
</dbReference>
<dbReference type="AlphaFoldDB" id="A0AAV1UIX7"/>
<reference evidence="3" key="1">
    <citation type="submission" date="2024-01" db="EMBL/GenBank/DDBJ databases">
        <authorList>
            <person name="Webb A."/>
        </authorList>
    </citation>
    <scope>NUCLEOTIDE SEQUENCE</scope>
    <source>
        <strain evidence="3">Pm1</strain>
    </source>
</reference>
<proteinExistence type="predicted"/>
<dbReference type="FunFam" id="2.60.200.20:FF:000019">
    <property type="entry name" value="Nuclear inhibitor of protein phosphatase"/>
    <property type="match status" value="1"/>
</dbReference>
<feature type="domain" description="FHA" evidence="2">
    <location>
        <begin position="55"/>
        <end position="106"/>
    </location>
</feature>
<evidence type="ECO:0000313" key="4">
    <source>
        <dbReference type="Proteomes" id="UP001162060"/>
    </source>
</evidence>
<accession>A0AAV1UIX7</accession>
<feature type="compositionally biased region" description="Low complexity" evidence="1">
    <location>
        <begin position="420"/>
        <end position="435"/>
    </location>
</feature>
<dbReference type="InterPro" id="IPR000253">
    <property type="entry name" value="FHA_dom"/>
</dbReference>
<dbReference type="PANTHER" id="PTHR23308">
    <property type="entry name" value="NUCLEAR INHIBITOR OF PROTEIN PHOSPHATASE-1"/>
    <property type="match status" value="1"/>
</dbReference>
<dbReference type="InterPro" id="IPR015151">
    <property type="entry name" value="B-adaptin_app_sub_C"/>
</dbReference>
<dbReference type="InterPro" id="IPR050923">
    <property type="entry name" value="Cell_Proc_Reg/RNA_Proc"/>
</dbReference>
<feature type="region of interest" description="Disordered" evidence="1">
    <location>
        <begin position="416"/>
        <end position="439"/>
    </location>
</feature>
<comment type="caution">
    <text evidence="3">The sequence shown here is derived from an EMBL/GenBank/DDBJ whole genome shotgun (WGS) entry which is preliminary data.</text>
</comment>
<dbReference type="CDD" id="cd00060">
    <property type="entry name" value="FHA"/>
    <property type="match status" value="1"/>
</dbReference>
<organism evidence="3 4">
    <name type="scientific">Peronospora matthiolae</name>
    <dbReference type="NCBI Taxonomy" id="2874970"/>
    <lineage>
        <taxon>Eukaryota</taxon>
        <taxon>Sar</taxon>
        <taxon>Stramenopiles</taxon>
        <taxon>Oomycota</taxon>
        <taxon>Peronosporomycetes</taxon>
        <taxon>Peronosporales</taxon>
        <taxon>Peronosporaceae</taxon>
        <taxon>Peronospora</taxon>
    </lineage>
</organism>
<feature type="compositionally biased region" description="Basic and acidic residues" evidence="1">
    <location>
        <begin position="288"/>
        <end position="301"/>
    </location>
</feature>
<dbReference type="GO" id="GO:0016192">
    <property type="term" value="P:vesicle-mediated transport"/>
    <property type="evidence" value="ECO:0007669"/>
    <property type="project" value="InterPro"/>
</dbReference>
<evidence type="ECO:0000259" key="2">
    <source>
        <dbReference type="PROSITE" id="PS50006"/>
    </source>
</evidence>
<dbReference type="SUPFAM" id="SSF49879">
    <property type="entry name" value="SMAD/FHA domain"/>
    <property type="match status" value="1"/>
</dbReference>